<protein>
    <submittedName>
        <fullName evidence="1">10333_t:CDS:1</fullName>
    </submittedName>
</protein>
<organism evidence="1 2">
    <name type="scientific">Funneliformis geosporum</name>
    <dbReference type="NCBI Taxonomy" id="1117311"/>
    <lineage>
        <taxon>Eukaryota</taxon>
        <taxon>Fungi</taxon>
        <taxon>Fungi incertae sedis</taxon>
        <taxon>Mucoromycota</taxon>
        <taxon>Glomeromycotina</taxon>
        <taxon>Glomeromycetes</taxon>
        <taxon>Glomerales</taxon>
        <taxon>Glomeraceae</taxon>
        <taxon>Funneliformis</taxon>
    </lineage>
</organism>
<proteinExistence type="predicted"/>
<keyword evidence="2" id="KW-1185">Reference proteome</keyword>
<gene>
    <name evidence="1" type="ORF">FWILDA_LOCUS6206</name>
</gene>
<dbReference type="AlphaFoldDB" id="A0A9W4SMD9"/>
<reference evidence="1" key="1">
    <citation type="submission" date="2022-08" db="EMBL/GenBank/DDBJ databases">
        <authorList>
            <person name="Kallberg Y."/>
            <person name="Tangrot J."/>
            <person name="Rosling A."/>
        </authorList>
    </citation>
    <scope>NUCLEOTIDE SEQUENCE</scope>
    <source>
        <strain evidence="1">Wild A</strain>
    </source>
</reference>
<evidence type="ECO:0000313" key="2">
    <source>
        <dbReference type="Proteomes" id="UP001153678"/>
    </source>
</evidence>
<evidence type="ECO:0000313" key="1">
    <source>
        <dbReference type="EMBL" id="CAI2173677.1"/>
    </source>
</evidence>
<accession>A0A9W4SMD9</accession>
<dbReference type="Proteomes" id="UP001153678">
    <property type="component" value="Unassembled WGS sequence"/>
</dbReference>
<sequence>MSTHDGLGVAYAILKNKVKSRKMYRSPSGSVVHERCPGDFGGHGTSESPCPGLCPQDSWDMDRY</sequence>
<comment type="caution">
    <text evidence="1">The sequence shown here is derived from an EMBL/GenBank/DDBJ whole genome shotgun (WGS) entry which is preliminary data.</text>
</comment>
<dbReference type="EMBL" id="CAMKVN010001100">
    <property type="protein sequence ID" value="CAI2173677.1"/>
    <property type="molecule type" value="Genomic_DNA"/>
</dbReference>
<name>A0A9W4SMD9_9GLOM</name>